<dbReference type="PANTHER" id="PTHR46390:SF1">
    <property type="entry name" value="MANNOSE-1-PHOSPHATE GUANYLYLTRANSFERASE"/>
    <property type="match status" value="1"/>
</dbReference>
<dbReference type="GO" id="GO:0005525">
    <property type="term" value="F:GTP binding"/>
    <property type="evidence" value="ECO:0007669"/>
    <property type="project" value="UniProtKB-KW"/>
</dbReference>
<evidence type="ECO:0000256" key="3">
    <source>
        <dbReference type="ARBA" id="ARBA00022679"/>
    </source>
</evidence>
<dbReference type="GO" id="GO:0004475">
    <property type="term" value="F:mannose-1-phosphate guanylyltransferase (GTP) activity"/>
    <property type="evidence" value="ECO:0007669"/>
    <property type="project" value="UniProtKB-EC"/>
</dbReference>
<dbReference type="Gene3D" id="3.90.550.10">
    <property type="entry name" value="Spore Coat Polysaccharide Biosynthesis Protein SpsA, Chain A"/>
    <property type="match status" value="1"/>
</dbReference>
<name>A0AAW9SHY6_9BACT</name>
<dbReference type="GO" id="GO:0009298">
    <property type="term" value="P:GDP-mannose biosynthetic process"/>
    <property type="evidence" value="ECO:0007669"/>
    <property type="project" value="TreeGrafter"/>
</dbReference>
<organism evidence="10 11">
    <name type="scientific">Rapidithrix thailandica</name>
    <dbReference type="NCBI Taxonomy" id="413964"/>
    <lineage>
        <taxon>Bacteria</taxon>
        <taxon>Pseudomonadati</taxon>
        <taxon>Bacteroidota</taxon>
        <taxon>Cytophagia</taxon>
        <taxon>Cytophagales</taxon>
        <taxon>Flammeovirgaceae</taxon>
        <taxon>Rapidithrix</taxon>
    </lineage>
</organism>
<dbReference type="SUPFAM" id="SSF53448">
    <property type="entry name" value="Nucleotide-diphospho-sugar transferases"/>
    <property type="match status" value="1"/>
</dbReference>
<dbReference type="SUPFAM" id="SSF159283">
    <property type="entry name" value="Guanosine diphospho-D-mannose pyrophosphorylase/mannose-6-phosphate isomerase linker domain"/>
    <property type="match status" value="1"/>
</dbReference>
<accession>A0AAW9SHY6</accession>
<keyword evidence="3" id="KW-0808">Transferase</keyword>
<dbReference type="Pfam" id="PF00483">
    <property type="entry name" value="NTP_transferase"/>
    <property type="match status" value="1"/>
</dbReference>
<feature type="domain" description="MannoseP isomerase/GMP-like beta-helix" evidence="9">
    <location>
        <begin position="296"/>
        <end position="347"/>
    </location>
</feature>
<evidence type="ECO:0000256" key="2">
    <source>
        <dbReference type="ARBA" id="ARBA00012387"/>
    </source>
</evidence>
<evidence type="ECO:0000259" key="9">
    <source>
        <dbReference type="Pfam" id="PF22640"/>
    </source>
</evidence>
<keyword evidence="6" id="KW-0342">GTP-binding</keyword>
<dbReference type="AlphaFoldDB" id="A0AAW9SHY6"/>
<evidence type="ECO:0000256" key="6">
    <source>
        <dbReference type="ARBA" id="ARBA00023134"/>
    </source>
</evidence>
<evidence type="ECO:0000256" key="4">
    <source>
        <dbReference type="ARBA" id="ARBA00022695"/>
    </source>
</evidence>
<dbReference type="PANTHER" id="PTHR46390">
    <property type="entry name" value="MANNOSE-1-PHOSPHATE GUANYLYLTRANSFERASE"/>
    <property type="match status" value="1"/>
</dbReference>
<dbReference type="EC" id="2.7.7.13" evidence="2"/>
<dbReference type="InterPro" id="IPR054566">
    <property type="entry name" value="ManC/GMP-like_b-helix"/>
</dbReference>
<dbReference type="InterPro" id="IPR051161">
    <property type="entry name" value="Mannose-6P_isomerase_type2"/>
</dbReference>
<evidence type="ECO:0000313" key="11">
    <source>
        <dbReference type="Proteomes" id="UP001403385"/>
    </source>
</evidence>
<evidence type="ECO:0000259" key="8">
    <source>
        <dbReference type="Pfam" id="PF00483"/>
    </source>
</evidence>
<comment type="caution">
    <text evidence="10">The sequence shown here is derived from an EMBL/GenBank/DDBJ whole genome shotgun (WGS) entry which is preliminary data.</text>
</comment>
<keyword evidence="4" id="KW-0548">Nucleotidyltransferase</keyword>
<protein>
    <recommendedName>
        <fullName evidence="2">mannose-1-phosphate guanylyltransferase</fullName>
        <ecNumber evidence="2">2.7.7.13</ecNumber>
    </recommendedName>
</protein>
<dbReference type="Pfam" id="PF22640">
    <property type="entry name" value="ManC_GMP_beta-helix"/>
    <property type="match status" value="1"/>
</dbReference>
<dbReference type="InterPro" id="IPR049577">
    <property type="entry name" value="GMPP_N"/>
</dbReference>
<evidence type="ECO:0000313" key="10">
    <source>
        <dbReference type="EMBL" id="MEN7550281.1"/>
    </source>
</evidence>
<dbReference type="RefSeq" id="WP_346823062.1">
    <property type="nucleotide sequence ID" value="NZ_JBDKWZ010000013.1"/>
</dbReference>
<sequence length="360" mass="41157">MKNNYVVIMAGGIGSRFWPFSRQNHPKQFQDILGTGKTLIQQTTDRFKEVCSQENIYIVTNDIYYDLVKEQLPFIPDEQILLEPIMRNTAPCIAYACYKIAAKNPNANIVISPADHIILKEGEFTRAVTTVLDETAKNQDILATLGIQPSRPDTGYGYIQVLFNQPMGALSKVKTFTEKPKLELAQAFMESGDFVWNAGIFIWHVQAILKAFKKHLPSIGDLFEKISHHYYTEQEKETIKETYYMCKNISIDYGIMEKAKDEVYVLPCDLGWSDLGTWKSLFELSEKNEHQNVLHGNVLAYDTTNCIIKTPSDRLVVVQGLSNYIVAEKDNVLLICNKDEEQRIKQYLTEAKEKKGKEFS</sequence>
<keyword evidence="5" id="KW-0547">Nucleotide-binding</keyword>
<comment type="catalytic activity">
    <reaction evidence="7">
        <text>alpha-D-mannose 1-phosphate + GTP + H(+) = GDP-alpha-D-mannose + diphosphate</text>
        <dbReference type="Rhea" id="RHEA:15229"/>
        <dbReference type="ChEBI" id="CHEBI:15378"/>
        <dbReference type="ChEBI" id="CHEBI:33019"/>
        <dbReference type="ChEBI" id="CHEBI:37565"/>
        <dbReference type="ChEBI" id="CHEBI:57527"/>
        <dbReference type="ChEBI" id="CHEBI:58409"/>
        <dbReference type="EC" id="2.7.7.13"/>
    </reaction>
</comment>
<gene>
    <name evidence="10" type="ORF">AAG747_20345</name>
</gene>
<dbReference type="InterPro" id="IPR029044">
    <property type="entry name" value="Nucleotide-diphossugar_trans"/>
</dbReference>
<dbReference type="EMBL" id="JBDKWZ010000013">
    <property type="protein sequence ID" value="MEN7550281.1"/>
    <property type="molecule type" value="Genomic_DNA"/>
</dbReference>
<dbReference type="CDD" id="cd02509">
    <property type="entry name" value="GDP-M1P_Guanylyltransferase"/>
    <property type="match status" value="1"/>
</dbReference>
<evidence type="ECO:0000256" key="1">
    <source>
        <dbReference type="ARBA" id="ARBA00006115"/>
    </source>
</evidence>
<evidence type="ECO:0000256" key="7">
    <source>
        <dbReference type="ARBA" id="ARBA00047343"/>
    </source>
</evidence>
<keyword evidence="11" id="KW-1185">Reference proteome</keyword>
<dbReference type="FunFam" id="3.90.550.10:FF:000046">
    <property type="entry name" value="Mannose-1-phosphate guanylyltransferase (GDP)"/>
    <property type="match status" value="1"/>
</dbReference>
<dbReference type="InterPro" id="IPR005835">
    <property type="entry name" value="NTP_transferase_dom"/>
</dbReference>
<reference evidence="10 11" key="1">
    <citation type="submission" date="2024-04" db="EMBL/GenBank/DDBJ databases">
        <title>Novel genus in family Flammeovirgaceae.</title>
        <authorList>
            <person name="Nguyen T.H."/>
            <person name="Vuong T.Q."/>
            <person name="Le H."/>
            <person name="Kim S.-G."/>
        </authorList>
    </citation>
    <scope>NUCLEOTIDE SEQUENCE [LARGE SCALE GENOMIC DNA]</scope>
    <source>
        <strain evidence="10 11">JCM 23209</strain>
    </source>
</reference>
<evidence type="ECO:0000256" key="5">
    <source>
        <dbReference type="ARBA" id="ARBA00022741"/>
    </source>
</evidence>
<dbReference type="Proteomes" id="UP001403385">
    <property type="component" value="Unassembled WGS sequence"/>
</dbReference>
<feature type="domain" description="Nucleotidyl transferase" evidence="8">
    <location>
        <begin position="6"/>
        <end position="289"/>
    </location>
</feature>
<proteinExistence type="inferred from homology"/>
<comment type="similarity">
    <text evidence="1">Belongs to the mannose-6-phosphate isomerase type 2 family.</text>
</comment>